<comment type="caution">
    <text evidence="1">The sequence shown here is derived from an EMBL/GenBank/DDBJ whole genome shotgun (WGS) entry which is preliminary data.</text>
</comment>
<gene>
    <name evidence="1" type="ORF">H8J20_04595</name>
</gene>
<organism evidence="1 2">
    <name type="scientific">Serratia fonticola</name>
    <dbReference type="NCBI Taxonomy" id="47917"/>
    <lineage>
        <taxon>Bacteria</taxon>
        <taxon>Pseudomonadati</taxon>
        <taxon>Pseudomonadota</taxon>
        <taxon>Gammaproteobacteria</taxon>
        <taxon>Enterobacterales</taxon>
        <taxon>Yersiniaceae</taxon>
        <taxon>Serratia</taxon>
    </lineage>
</organism>
<proteinExistence type="predicted"/>
<dbReference type="RefSeq" id="WP_179252105.1">
    <property type="nucleotide sequence ID" value="NZ_JACBIV010000004.1"/>
</dbReference>
<sequence length="172" mass="19730">MNKRIEVDELHTIRDCLQALSDITLSIDDIKMQLEYSAGDKDWRFRANLALRKCKHVSKAIQGRLSVLRQAEKEQNVRLNCRRNDFLVHELRPHVPADVYLACKISAELRASQEEANDALVDEFIDQVCGQEKPTVHLPKPIRFWRSGGGVFHADDLATHIEKQGFLVEVTK</sequence>
<accession>A0AAW3WP85</accession>
<dbReference type="Proteomes" id="UP000659084">
    <property type="component" value="Unassembled WGS sequence"/>
</dbReference>
<protein>
    <submittedName>
        <fullName evidence="1">Uncharacterized protein</fullName>
    </submittedName>
</protein>
<evidence type="ECO:0000313" key="2">
    <source>
        <dbReference type="Proteomes" id="UP000659084"/>
    </source>
</evidence>
<evidence type="ECO:0000313" key="1">
    <source>
        <dbReference type="EMBL" id="MBC3211412.1"/>
    </source>
</evidence>
<name>A0AAW3WP85_SERFO</name>
<reference evidence="1" key="1">
    <citation type="submission" date="2020-08" db="EMBL/GenBank/DDBJ databases">
        <title>Food and environmental bacterial isolates.</title>
        <authorList>
            <person name="Richter L."/>
            <person name="Du Plessis E.M."/>
            <person name="Duvenage S."/>
            <person name="Allam M."/>
            <person name="Korsten L."/>
        </authorList>
    </citation>
    <scope>NUCLEOTIDE SEQUENCE</scope>
    <source>
        <strain evidence="1">UPMP2127</strain>
    </source>
</reference>
<dbReference type="EMBL" id="JACNYO010000003">
    <property type="protein sequence ID" value="MBC3211412.1"/>
    <property type="molecule type" value="Genomic_DNA"/>
</dbReference>
<dbReference type="AlphaFoldDB" id="A0AAW3WP85"/>